<dbReference type="Proteomes" id="UP000198669">
    <property type="component" value="Unassembled WGS sequence"/>
</dbReference>
<dbReference type="PROSITE" id="PS51146">
    <property type="entry name" value="KAIC"/>
    <property type="match status" value="1"/>
</dbReference>
<dbReference type="PANTHER" id="PTHR43637">
    <property type="entry name" value="UPF0273 PROTEIN TM_0370"/>
    <property type="match status" value="1"/>
</dbReference>
<dbReference type="Proteomes" id="UP000267921">
    <property type="component" value="Unassembled WGS sequence"/>
</dbReference>
<proteinExistence type="predicted"/>
<keyword evidence="2" id="KW-0067">ATP-binding</keyword>
<organism evidence="4 7">
    <name type="scientific">Methanohalophilus halophilus</name>
    <dbReference type="NCBI Taxonomy" id="2177"/>
    <lineage>
        <taxon>Archaea</taxon>
        <taxon>Methanobacteriati</taxon>
        <taxon>Methanobacteriota</taxon>
        <taxon>Stenosarchaea group</taxon>
        <taxon>Methanomicrobia</taxon>
        <taxon>Methanosarcinales</taxon>
        <taxon>Methanosarcinaceae</taxon>
        <taxon>Methanohalophilus</taxon>
    </lineage>
</organism>
<evidence type="ECO:0000256" key="2">
    <source>
        <dbReference type="ARBA" id="ARBA00022840"/>
    </source>
</evidence>
<evidence type="ECO:0000256" key="1">
    <source>
        <dbReference type="ARBA" id="ARBA00022741"/>
    </source>
</evidence>
<dbReference type="EMBL" id="FNMU01000007">
    <property type="protein sequence ID" value="SDW98958.1"/>
    <property type="molecule type" value="Genomic_DNA"/>
</dbReference>
<reference evidence="5 9" key="3">
    <citation type="submission" date="2018-10" db="EMBL/GenBank/DDBJ databases">
        <title>Cultivation of a novel Methanohalophilus strain from Kebrit Deep of the Red Sea and a genomic comparison of members of the genus Methanohalophilus.</title>
        <authorList>
            <person name="Guan Y."/>
            <person name="Ngugi D.K."/>
            <person name="Stingl U."/>
        </authorList>
    </citation>
    <scope>NUCLEOTIDE SEQUENCE [LARGE SCALE GENOMIC DNA]</scope>
    <source>
        <strain evidence="5 9">DSM 3094</strain>
    </source>
</reference>
<dbReference type="AlphaFoldDB" id="A0A1L3Q3M7"/>
<dbReference type="SUPFAM" id="SSF52540">
    <property type="entry name" value="P-loop containing nucleoside triphosphate hydrolases"/>
    <property type="match status" value="1"/>
</dbReference>
<evidence type="ECO:0000313" key="7">
    <source>
        <dbReference type="Proteomes" id="UP000186879"/>
    </source>
</evidence>
<name>A0A1L3Q3M7_9EURY</name>
<dbReference type="Pfam" id="PF06745">
    <property type="entry name" value="ATPase"/>
    <property type="match status" value="1"/>
</dbReference>
<dbReference type="STRING" id="2177.BHR79_08230"/>
<dbReference type="OrthoDB" id="27015at2157"/>
<protein>
    <submittedName>
        <fullName evidence="6">RecA-superfamily ATPase, KaiC/GvpD/RAD55 family</fullName>
    </submittedName>
    <submittedName>
        <fullName evidence="4">Signal transduction protein</fullName>
    </submittedName>
</protein>
<evidence type="ECO:0000313" key="6">
    <source>
        <dbReference type="EMBL" id="SDW98958.1"/>
    </source>
</evidence>
<evidence type="ECO:0000313" key="8">
    <source>
        <dbReference type="Proteomes" id="UP000198669"/>
    </source>
</evidence>
<dbReference type="InterPro" id="IPR027417">
    <property type="entry name" value="P-loop_NTPase"/>
</dbReference>
<dbReference type="KEGG" id="mhaz:BHR79_08230"/>
<dbReference type="GeneID" id="30583749"/>
<dbReference type="PANTHER" id="PTHR43637:SF2">
    <property type="entry name" value="PROTEIN GVPD 1"/>
    <property type="match status" value="1"/>
</dbReference>
<keyword evidence="1" id="KW-0547">Nucleotide-binding</keyword>
<evidence type="ECO:0000313" key="9">
    <source>
        <dbReference type="Proteomes" id="UP000267921"/>
    </source>
</evidence>
<dbReference type="RefSeq" id="WP_072561892.1">
    <property type="nucleotide sequence ID" value="NZ_CP017921.1"/>
</dbReference>
<dbReference type="Gene3D" id="3.40.50.300">
    <property type="entry name" value="P-loop containing nucleotide triphosphate hydrolases"/>
    <property type="match status" value="1"/>
</dbReference>
<dbReference type="EMBL" id="RJJG01000007">
    <property type="protein sequence ID" value="RNI07757.1"/>
    <property type="molecule type" value="Genomic_DNA"/>
</dbReference>
<reference evidence="6 8" key="2">
    <citation type="submission" date="2016-10" db="EMBL/GenBank/DDBJ databases">
        <authorList>
            <person name="de Groot N.N."/>
        </authorList>
    </citation>
    <scope>NUCLEOTIDE SEQUENCE [LARGE SCALE GENOMIC DNA]</scope>
    <source>
        <strain evidence="6 8">Z-7982</strain>
    </source>
</reference>
<gene>
    <name evidence="4" type="ORF">BHR79_08230</name>
    <name evidence="5" type="ORF">EFE40_09445</name>
    <name evidence="6" type="ORF">SAMN04515625_2032</name>
</gene>
<dbReference type="InterPro" id="IPR014774">
    <property type="entry name" value="KaiC-like_dom"/>
</dbReference>
<dbReference type="Proteomes" id="UP000186879">
    <property type="component" value="Chromosome"/>
</dbReference>
<evidence type="ECO:0000313" key="4">
    <source>
        <dbReference type="EMBL" id="APH39468.1"/>
    </source>
</evidence>
<sequence>MRFIDTVQGLNNIFNNDIPRGSIILVTGPPGTLKSGLTFSFLSNYLENSEEYGVYITLEESKASHLRNMDSMGLKLSDRLFISDYSDYRLKFEEASGNEDLMEVIGNNIMKYKEKKRDKFTCLGIDSLGALYSLMDTEPTKLRKQLFHLFEPLRRENITTFVVFETYDIIGQTQQSSGMEGYLSDGIIDMMIKTKDNSSQRYIQVKKMRATSHSMDPHILTVSGNGIEIYKDTTF</sequence>
<accession>A0A1L3Q3M7</accession>
<evidence type="ECO:0000313" key="5">
    <source>
        <dbReference type="EMBL" id="RNI07757.1"/>
    </source>
</evidence>
<reference evidence="4 7" key="1">
    <citation type="submission" date="2016-10" db="EMBL/GenBank/DDBJ databases">
        <title>Methanohalophilus halophilus.</title>
        <authorList>
            <person name="L'haridon S."/>
        </authorList>
    </citation>
    <scope>NUCLEOTIDE SEQUENCE [LARGE SCALE GENOMIC DNA]</scope>
    <source>
        <strain evidence="4 7">Z-7982</strain>
    </source>
</reference>
<keyword evidence="7" id="KW-1185">Reference proteome</keyword>
<dbReference type="InterPro" id="IPR010624">
    <property type="entry name" value="KaiC_dom"/>
</dbReference>
<dbReference type="GO" id="GO:0005524">
    <property type="term" value="F:ATP binding"/>
    <property type="evidence" value="ECO:0007669"/>
    <property type="project" value="UniProtKB-KW"/>
</dbReference>
<feature type="domain" description="KaiC" evidence="3">
    <location>
        <begin position="1"/>
        <end position="235"/>
    </location>
</feature>
<dbReference type="EMBL" id="CP017921">
    <property type="protein sequence ID" value="APH39468.1"/>
    <property type="molecule type" value="Genomic_DNA"/>
</dbReference>
<evidence type="ECO:0000259" key="3">
    <source>
        <dbReference type="PROSITE" id="PS51146"/>
    </source>
</evidence>